<dbReference type="PANTHER" id="PTHR46535">
    <property type="entry name" value="NEDD4-BINDING PROTEIN 2"/>
    <property type="match status" value="1"/>
</dbReference>
<dbReference type="Gene3D" id="3.30.1370.110">
    <property type="match status" value="1"/>
</dbReference>
<dbReference type="SUPFAM" id="SSF160443">
    <property type="entry name" value="SMR domain-like"/>
    <property type="match status" value="1"/>
</dbReference>
<comment type="caution">
    <text evidence="2">The sequence shown here is derived from an EMBL/GenBank/DDBJ whole genome shotgun (WGS) entry which is preliminary data.</text>
</comment>
<dbReference type="AlphaFoldDB" id="V6THR3"/>
<evidence type="ECO:0000313" key="3">
    <source>
        <dbReference type="Proteomes" id="UP000018320"/>
    </source>
</evidence>
<reference evidence="2 3" key="2">
    <citation type="journal article" date="2013" name="Genome Biol. Evol.">
        <title>Genome sequencing of Giardia lamblia genotypes A2 and B isolates (DH and GS) and comparative analysis with the genomes of genotypes A1 and E (WB and Pig).</title>
        <authorList>
            <person name="Adam R.D."/>
            <person name="Dahlstrom E.W."/>
            <person name="Martens C.A."/>
            <person name="Bruno D.P."/>
            <person name="Barbian K.D."/>
            <person name="Ricklefs S.M."/>
            <person name="Hernandez M.M."/>
            <person name="Narla N.P."/>
            <person name="Patel R.B."/>
            <person name="Porcella S.F."/>
            <person name="Nash T.E."/>
        </authorList>
    </citation>
    <scope>NUCLEOTIDE SEQUENCE [LARGE SCALE GENOMIC DNA]</scope>
    <source>
        <strain evidence="2 3">DH</strain>
    </source>
</reference>
<name>V6THR3_GIAIN</name>
<dbReference type="SMART" id="SM00463">
    <property type="entry name" value="SMR"/>
    <property type="match status" value="1"/>
</dbReference>
<evidence type="ECO:0000313" key="2">
    <source>
        <dbReference type="EMBL" id="ESU38528.1"/>
    </source>
</evidence>
<dbReference type="InterPro" id="IPR002625">
    <property type="entry name" value="Smr_dom"/>
</dbReference>
<dbReference type="GO" id="GO:0004519">
    <property type="term" value="F:endonuclease activity"/>
    <property type="evidence" value="ECO:0007669"/>
    <property type="project" value="TreeGrafter"/>
</dbReference>
<dbReference type="VEuPathDB" id="GiardiaDB:GL50803_0040920"/>
<organism evidence="2 3">
    <name type="scientific">Giardia intestinalis</name>
    <name type="common">Giardia lamblia</name>
    <dbReference type="NCBI Taxonomy" id="5741"/>
    <lineage>
        <taxon>Eukaryota</taxon>
        <taxon>Metamonada</taxon>
        <taxon>Diplomonadida</taxon>
        <taxon>Hexamitidae</taxon>
        <taxon>Giardiinae</taxon>
        <taxon>Giardia</taxon>
    </lineage>
</organism>
<gene>
    <name evidence="2" type="ORF">DHA2_152910</name>
</gene>
<dbReference type="PANTHER" id="PTHR46535:SF1">
    <property type="entry name" value="NEDD4-BINDING PROTEIN 2"/>
    <property type="match status" value="1"/>
</dbReference>
<evidence type="ECO:0000259" key="1">
    <source>
        <dbReference type="PROSITE" id="PS50828"/>
    </source>
</evidence>
<dbReference type="GO" id="GO:0005634">
    <property type="term" value="C:nucleus"/>
    <property type="evidence" value="ECO:0007669"/>
    <property type="project" value="TreeGrafter"/>
</dbReference>
<dbReference type="InterPro" id="IPR036063">
    <property type="entry name" value="Smr_dom_sf"/>
</dbReference>
<dbReference type="Proteomes" id="UP000018320">
    <property type="component" value="Unassembled WGS sequence"/>
</dbReference>
<dbReference type="VEuPathDB" id="GiardiaDB:DHA2_152910"/>
<dbReference type="EMBL" id="AHGT01000012">
    <property type="protein sequence ID" value="ESU38528.1"/>
    <property type="molecule type" value="Genomic_DNA"/>
</dbReference>
<dbReference type="InterPro" id="IPR052772">
    <property type="entry name" value="Endo/PolyKinase_Domain-Protein"/>
</dbReference>
<protein>
    <submittedName>
        <fullName evidence="2">Putative Smr domain family protein</fullName>
    </submittedName>
</protein>
<feature type="domain" description="Smr" evidence="1">
    <location>
        <begin position="212"/>
        <end position="300"/>
    </location>
</feature>
<proteinExistence type="predicted"/>
<dbReference type="VEuPathDB" id="GiardiaDB:QR46_1033"/>
<sequence length="303" mass="33949">MMPLLKEILRDVSGELAGNPDECKALVFNLLTGSSADPDALQEELLCLLGYSNIDVIGSLLTNRHQILREELNLTEKEYLDALTADVDGSDDAYANMSDAERLVLFIMENTGLTEHISTHLLQLHDWDPLMALDDYTARAVDQSDWSEQSVEHSDTSTETSADLQDNWVIANKSFQPYDRKFCAPYSFAEPDKRLYALSPVITTKVVGKKESDLHYMRVSEAEEHVRRTINQLIDKLAKRSDKDRCIYYYHIITGRGLHSSSGPAIKNAITTMLSQNGIRYRINNTNGGGSINATITGSTHYL</sequence>
<dbReference type="VEuPathDB" id="GiardiaDB:GL50581_1062"/>
<reference evidence="3" key="1">
    <citation type="submission" date="2012-02" db="EMBL/GenBank/DDBJ databases">
        <title>Genome sequencing of Giardia lamblia Genotypes A2 and B isolates (DH and GS) and comparative analysis with the genomes of Genotypes A1 and E (WB and Pig).</title>
        <authorList>
            <person name="Adam R."/>
            <person name="Dahlstrom E."/>
            <person name="Martens C."/>
            <person name="Bruno D."/>
            <person name="Barbian K."/>
            <person name="Porcella S.F."/>
            <person name="Nash T."/>
        </authorList>
    </citation>
    <scope>NUCLEOTIDE SEQUENCE</scope>
    <source>
        <strain evidence="3">DH</strain>
    </source>
</reference>
<dbReference type="Pfam" id="PF01713">
    <property type="entry name" value="Smr"/>
    <property type="match status" value="1"/>
</dbReference>
<dbReference type="PROSITE" id="PS50828">
    <property type="entry name" value="SMR"/>
    <property type="match status" value="1"/>
</dbReference>
<accession>V6THR3</accession>